<gene>
    <name evidence="2" type="ORF">V5O48_009295</name>
</gene>
<sequence>MSGSPRTRPVQPPHPPSYASEEGSTGSVQKSSDIWFDDGNLIIASEHVYFRVYKGIITHNSPVFADMVQLPQPRNVEEFEGCPVVRVHDTPTEIMHFLKALHDVSYFDLYTTESVEWACFSAVLRLSTKYQVERLRQRAHTLLSNLYPMSLARWDARDSITNLESFEARPFAVYLLAKETDLPTILPAALYLCADSQDINYILEGLKSHDGIHIELPWPEKKACIRAREALSLALRTRMFAFLTGHISFPGCRSVSTCNGARLKWLQGVEASLGSGVFSVSFPWEQLQISICEYCFTTSQNHHDVERGKLWDELPEMFGLPPWNQLHSNLEYTLAPSLD</sequence>
<comment type="caution">
    <text evidence="2">The sequence shown here is derived from an EMBL/GenBank/DDBJ whole genome shotgun (WGS) entry which is preliminary data.</text>
</comment>
<evidence type="ECO:0000256" key="1">
    <source>
        <dbReference type="SAM" id="MobiDB-lite"/>
    </source>
</evidence>
<organism evidence="2 3">
    <name type="scientific">Marasmius crinis-equi</name>
    <dbReference type="NCBI Taxonomy" id="585013"/>
    <lineage>
        <taxon>Eukaryota</taxon>
        <taxon>Fungi</taxon>
        <taxon>Dikarya</taxon>
        <taxon>Basidiomycota</taxon>
        <taxon>Agaricomycotina</taxon>
        <taxon>Agaricomycetes</taxon>
        <taxon>Agaricomycetidae</taxon>
        <taxon>Agaricales</taxon>
        <taxon>Marasmiineae</taxon>
        <taxon>Marasmiaceae</taxon>
        <taxon>Marasmius</taxon>
    </lineage>
</organism>
<feature type="region of interest" description="Disordered" evidence="1">
    <location>
        <begin position="1"/>
        <end position="26"/>
    </location>
</feature>
<evidence type="ECO:0008006" key="4">
    <source>
        <dbReference type="Google" id="ProtNLM"/>
    </source>
</evidence>
<dbReference type="EMBL" id="JBAHYK010000599">
    <property type="protein sequence ID" value="KAL0572671.1"/>
    <property type="molecule type" value="Genomic_DNA"/>
</dbReference>
<name>A0ABR3FC76_9AGAR</name>
<evidence type="ECO:0000313" key="3">
    <source>
        <dbReference type="Proteomes" id="UP001465976"/>
    </source>
</evidence>
<keyword evidence="3" id="KW-1185">Reference proteome</keyword>
<evidence type="ECO:0000313" key="2">
    <source>
        <dbReference type="EMBL" id="KAL0572671.1"/>
    </source>
</evidence>
<accession>A0ABR3FC76</accession>
<reference evidence="2 3" key="1">
    <citation type="submission" date="2024-02" db="EMBL/GenBank/DDBJ databases">
        <title>A draft genome for the cacao thread blight pathogen Marasmius crinis-equi.</title>
        <authorList>
            <person name="Cohen S.P."/>
            <person name="Baruah I.K."/>
            <person name="Amoako-Attah I."/>
            <person name="Bukari Y."/>
            <person name="Meinhardt L.W."/>
            <person name="Bailey B.A."/>
        </authorList>
    </citation>
    <scope>NUCLEOTIDE SEQUENCE [LARGE SCALE GENOMIC DNA]</scope>
    <source>
        <strain evidence="2 3">GH-76</strain>
    </source>
</reference>
<dbReference type="Gene3D" id="3.30.710.10">
    <property type="entry name" value="Potassium Channel Kv1.1, Chain A"/>
    <property type="match status" value="1"/>
</dbReference>
<protein>
    <recommendedName>
        <fullName evidence="4">BTB domain-containing protein</fullName>
    </recommendedName>
</protein>
<proteinExistence type="predicted"/>
<dbReference type="InterPro" id="IPR011333">
    <property type="entry name" value="SKP1/BTB/POZ_sf"/>
</dbReference>
<dbReference type="Proteomes" id="UP001465976">
    <property type="component" value="Unassembled WGS sequence"/>
</dbReference>